<sequence length="174" mass="20110">MKILLVFIYILFLPYHATSELITSEIGAKTDKCSSVAISEAPKTTTDVVRTVLYKGTLNERINIQLYFKEMERACGGHNYFLAMYSYDTQEKWILLEVMPNQQHKNFCMVEDNFSGVLFLEEDESSLNGNWISPDTKKQFKVFLEAESETLDKTVVEQLDEVLFDDLIYSKNDC</sequence>
<name>A0A6G6GL41_9FLAO</name>
<keyword evidence="2" id="KW-1185">Reference proteome</keyword>
<evidence type="ECO:0000313" key="1">
    <source>
        <dbReference type="EMBL" id="QIE58411.1"/>
    </source>
</evidence>
<dbReference type="AlphaFoldDB" id="A0A6G6GL41"/>
<reference evidence="1 2" key="1">
    <citation type="submission" date="2020-02" db="EMBL/GenBank/DDBJ databases">
        <title>Complete genome sequence of Flavobacteriaceae bacterium.</title>
        <authorList>
            <person name="Kim S.-J."/>
            <person name="Kim Y.-S."/>
            <person name="Kim K.-H."/>
        </authorList>
    </citation>
    <scope>NUCLEOTIDE SEQUENCE [LARGE SCALE GENOMIC DNA]</scope>
    <source>
        <strain evidence="1 2">RR4-40</strain>
    </source>
</reference>
<dbReference type="KEGG" id="mgel:G5B37_02175"/>
<organism evidence="1 2">
    <name type="scientific">Rasiella rasia</name>
    <dbReference type="NCBI Taxonomy" id="2744027"/>
    <lineage>
        <taxon>Bacteria</taxon>
        <taxon>Pseudomonadati</taxon>
        <taxon>Bacteroidota</taxon>
        <taxon>Flavobacteriia</taxon>
        <taxon>Flavobacteriales</taxon>
        <taxon>Flavobacteriaceae</taxon>
        <taxon>Rasiella</taxon>
    </lineage>
</organism>
<accession>A0A6G6GL41</accession>
<evidence type="ECO:0000313" key="2">
    <source>
        <dbReference type="Proteomes" id="UP000505306"/>
    </source>
</evidence>
<gene>
    <name evidence="1" type="ORF">G5B37_02175</name>
</gene>
<dbReference type="Proteomes" id="UP000505306">
    <property type="component" value="Chromosome"/>
</dbReference>
<dbReference type="RefSeq" id="WP_164678417.1">
    <property type="nucleotide sequence ID" value="NZ_CP049057.1"/>
</dbReference>
<proteinExistence type="predicted"/>
<protein>
    <submittedName>
        <fullName evidence="1">Uncharacterized protein</fullName>
    </submittedName>
</protein>
<dbReference type="EMBL" id="CP049057">
    <property type="protein sequence ID" value="QIE58411.1"/>
    <property type="molecule type" value="Genomic_DNA"/>
</dbReference>